<dbReference type="eggNOG" id="KOG0594">
    <property type="taxonomic scope" value="Eukaryota"/>
</dbReference>
<organism evidence="6">
    <name type="scientific">Spathaspora passalidarum (strain NRRL Y-27907 / 11-Y1)</name>
    <dbReference type="NCBI Taxonomy" id="619300"/>
    <lineage>
        <taxon>Eukaryota</taxon>
        <taxon>Fungi</taxon>
        <taxon>Dikarya</taxon>
        <taxon>Ascomycota</taxon>
        <taxon>Saccharomycotina</taxon>
        <taxon>Pichiomycetes</taxon>
        <taxon>Debaryomycetaceae</taxon>
        <taxon>Spathaspora</taxon>
    </lineage>
</organism>
<dbReference type="GO" id="GO:0005634">
    <property type="term" value="C:nucleus"/>
    <property type="evidence" value="ECO:0007669"/>
    <property type="project" value="TreeGrafter"/>
</dbReference>
<dbReference type="Pfam" id="PF00069">
    <property type="entry name" value="Pkinase"/>
    <property type="match status" value="1"/>
</dbReference>
<dbReference type="GeneID" id="18873430"/>
<dbReference type="PROSITE" id="PS00108">
    <property type="entry name" value="PROTEIN_KINASE_ST"/>
    <property type="match status" value="1"/>
</dbReference>
<dbReference type="PROSITE" id="PS50011">
    <property type="entry name" value="PROTEIN_KINASE_DOM"/>
    <property type="match status" value="1"/>
</dbReference>
<reference evidence="5 6" key="1">
    <citation type="journal article" date="2011" name="Proc. Natl. Acad. Sci. U.S.A.">
        <title>Comparative genomics of xylose-fermenting fungi for enhanced biofuel production.</title>
        <authorList>
            <person name="Wohlbach D.J."/>
            <person name="Kuo A."/>
            <person name="Sato T.K."/>
            <person name="Potts K.M."/>
            <person name="Salamov A.A."/>
            <person name="LaButti K.M."/>
            <person name="Sun H."/>
            <person name="Clum A."/>
            <person name="Pangilinan J.L."/>
            <person name="Lindquist E.A."/>
            <person name="Lucas S."/>
            <person name="Lapidus A."/>
            <person name="Jin M."/>
            <person name="Gunawan C."/>
            <person name="Balan V."/>
            <person name="Dale B.E."/>
            <person name="Jeffries T.W."/>
            <person name="Zinkel R."/>
            <person name="Barry K.W."/>
            <person name="Grigoriev I.V."/>
            <person name="Gasch A.P."/>
        </authorList>
    </citation>
    <scope>NUCLEOTIDE SEQUENCE [LARGE SCALE GENOMIC DNA]</scope>
    <source>
        <strain evidence="6">NRRL Y-27907 / 11-Y1</strain>
    </source>
</reference>
<dbReference type="Gene3D" id="3.30.200.20">
    <property type="entry name" value="Phosphorylase Kinase, domain 1"/>
    <property type="match status" value="1"/>
</dbReference>
<dbReference type="EMBL" id="GL996501">
    <property type="protein sequence ID" value="EGW33164.1"/>
    <property type="molecule type" value="Genomic_DNA"/>
</dbReference>
<evidence type="ECO:0000313" key="5">
    <source>
        <dbReference type="EMBL" id="EGW33164.1"/>
    </source>
</evidence>
<evidence type="ECO:0000313" key="6">
    <source>
        <dbReference type="Proteomes" id="UP000000709"/>
    </source>
</evidence>
<dbReference type="FunCoup" id="G3ALC1">
    <property type="interactions" value="254"/>
</dbReference>
<name>G3ALC1_SPAPN</name>
<protein>
    <recommendedName>
        <fullName evidence="4">Protein kinase domain-containing protein</fullName>
    </recommendedName>
</protein>
<dbReference type="KEGG" id="spaa:SPAPADRAFT_60473"/>
<dbReference type="Proteomes" id="UP000000709">
    <property type="component" value="Unassembled WGS sequence"/>
</dbReference>
<evidence type="ECO:0000256" key="1">
    <source>
        <dbReference type="ARBA" id="ARBA00006485"/>
    </source>
</evidence>
<dbReference type="HOGENOM" id="CLU_000288_181_1_1"/>
<feature type="domain" description="Protein kinase" evidence="4">
    <location>
        <begin position="7"/>
        <end position="340"/>
    </location>
</feature>
<keyword evidence="6" id="KW-1185">Reference proteome</keyword>
<dbReference type="InterPro" id="IPR011009">
    <property type="entry name" value="Kinase-like_dom_sf"/>
</dbReference>
<dbReference type="OrthoDB" id="413582at2759"/>
<dbReference type="InParanoid" id="G3ALC1"/>
<dbReference type="OMA" id="SIDITHC"/>
<dbReference type="SUPFAM" id="SSF56112">
    <property type="entry name" value="Protein kinase-like (PK-like)"/>
    <property type="match status" value="1"/>
</dbReference>
<dbReference type="InterPro" id="IPR050108">
    <property type="entry name" value="CDK"/>
</dbReference>
<dbReference type="SMART" id="SM00220">
    <property type="entry name" value="S_TKc"/>
    <property type="match status" value="1"/>
</dbReference>
<accession>G3ALC1</accession>
<dbReference type="STRING" id="619300.G3ALC1"/>
<sequence>MKLTDLYIDKKQIYSSQISDIYSAKDVKTNTTVCLKIVDVDFSIPPHSIKREIQLVKRLSPHPRIIDYVGGLQIDDDIILVTTLYKHNLSELVKLPRYCKRTTKFDFTNGTHAYIDRNIIDESDIKQWLKQMSCGLKYIHNSGIIHRDIKPSNIMFVNDDITQPIIGDFGISYDVNNDINSGELATEKYIDVCTGIFKSPELLLGITDYLYEIDIWSLAIILTILYSPNFESVLIKQDEELSNDEIECVISDLHLLSNIFKTFGTPSVTDVTSELYWEELTSKTSHFTKFKLIEHNRLDDSQLIPRCEDKSIGFLFRKMTKYDRTTRVTSEEIYSELTNQ</sequence>
<proteinExistence type="inferred from homology"/>
<dbReference type="GO" id="GO:0004674">
    <property type="term" value="F:protein serine/threonine kinase activity"/>
    <property type="evidence" value="ECO:0007669"/>
    <property type="project" value="TreeGrafter"/>
</dbReference>
<dbReference type="GO" id="GO:0007346">
    <property type="term" value="P:regulation of mitotic cell cycle"/>
    <property type="evidence" value="ECO:0007669"/>
    <property type="project" value="TreeGrafter"/>
</dbReference>
<dbReference type="PANTHER" id="PTHR24056:SF508">
    <property type="entry name" value="CYCLIN-DEPENDENT KINASE 10"/>
    <property type="match status" value="1"/>
</dbReference>
<dbReference type="InterPro" id="IPR008271">
    <property type="entry name" value="Ser/Thr_kinase_AS"/>
</dbReference>
<keyword evidence="3" id="KW-0067">ATP-binding</keyword>
<evidence type="ECO:0000259" key="4">
    <source>
        <dbReference type="PROSITE" id="PS50011"/>
    </source>
</evidence>
<evidence type="ECO:0000256" key="3">
    <source>
        <dbReference type="ARBA" id="ARBA00022840"/>
    </source>
</evidence>
<keyword evidence="2" id="KW-0547">Nucleotide-binding</keyword>
<comment type="similarity">
    <text evidence="1">Belongs to the protein kinase superfamily. CMGC Ser/Thr protein kinase family. CDC2/CDKX subfamily.</text>
</comment>
<dbReference type="RefSeq" id="XP_007374679.1">
    <property type="nucleotide sequence ID" value="XM_007374617.1"/>
</dbReference>
<dbReference type="PANTHER" id="PTHR24056">
    <property type="entry name" value="CELL DIVISION PROTEIN KINASE"/>
    <property type="match status" value="1"/>
</dbReference>
<dbReference type="InterPro" id="IPR000719">
    <property type="entry name" value="Prot_kinase_dom"/>
</dbReference>
<dbReference type="Gene3D" id="1.10.510.10">
    <property type="entry name" value="Transferase(Phosphotransferase) domain 1"/>
    <property type="match status" value="1"/>
</dbReference>
<dbReference type="AlphaFoldDB" id="G3ALC1"/>
<dbReference type="GO" id="GO:0005524">
    <property type="term" value="F:ATP binding"/>
    <property type="evidence" value="ECO:0007669"/>
    <property type="project" value="UniProtKB-KW"/>
</dbReference>
<evidence type="ECO:0000256" key="2">
    <source>
        <dbReference type="ARBA" id="ARBA00022741"/>
    </source>
</evidence>
<gene>
    <name evidence="5" type="ORF">SPAPADRAFT_60473</name>
</gene>